<feature type="domain" description="PDZ" evidence="1">
    <location>
        <begin position="315"/>
        <end position="375"/>
    </location>
</feature>
<dbReference type="CDD" id="cd06673">
    <property type="entry name" value="PDZ10_MUPP1-PDZ8_PATJ-like"/>
    <property type="match status" value="1"/>
</dbReference>
<reference evidence="2" key="1">
    <citation type="submission" date="2019-06" db="EMBL/GenBank/DDBJ databases">
        <authorList>
            <consortium name="Wellcome Sanger Institute Data Sharing"/>
        </authorList>
    </citation>
    <scope>NUCLEOTIDE SEQUENCE [LARGE SCALE GENOMIC DNA]</scope>
</reference>
<dbReference type="InterPro" id="IPR051342">
    <property type="entry name" value="PDZ_scaffold"/>
</dbReference>
<feature type="domain" description="PDZ" evidence="1">
    <location>
        <begin position="203"/>
        <end position="285"/>
    </location>
</feature>
<dbReference type="PROSITE" id="PS50106">
    <property type="entry name" value="PDZ"/>
    <property type="match status" value="5"/>
</dbReference>
<evidence type="ECO:0000313" key="3">
    <source>
        <dbReference type="Proteomes" id="UP000472267"/>
    </source>
</evidence>
<accession>A0A672HNP3</accession>
<feature type="domain" description="PDZ" evidence="1">
    <location>
        <begin position="109"/>
        <end position="192"/>
    </location>
</feature>
<dbReference type="InParanoid" id="A0A672HNP3"/>
<dbReference type="InterPro" id="IPR036034">
    <property type="entry name" value="PDZ_sf"/>
</dbReference>
<dbReference type="InterPro" id="IPR001478">
    <property type="entry name" value="PDZ"/>
</dbReference>
<feature type="domain" description="PDZ" evidence="1">
    <location>
        <begin position="409"/>
        <end position="495"/>
    </location>
</feature>
<keyword evidence="3" id="KW-1185">Reference proteome</keyword>
<dbReference type="Proteomes" id="UP000472267">
    <property type="component" value="Chromosome 23"/>
</dbReference>
<dbReference type="Gene3D" id="2.30.42.10">
    <property type="match status" value="5"/>
</dbReference>
<dbReference type="FunFam" id="2.30.42.10:FF:000038">
    <property type="entry name" value="Multiple PDZ domain protein isoform X1"/>
    <property type="match status" value="1"/>
</dbReference>
<reference evidence="2" key="2">
    <citation type="submission" date="2025-08" db="UniProtKB">
        <authorList>
            <consortium name="Ensembl"/>
        </authorList>
    </citation>
    <scope>IDENTIFICATION</scope>
</reference>
<dbReference type="PANTHER" id="PTHR19964:SF11">
    <property type="entry name" value="INAD-LIKE PROTEIN"/>
    <property type="match status" value="1"/>
</dbReference>
<sequence>CSDVELEKTEGQGLGLSLAGNRDRSRLSVFVVGLQPGGPAARDGQVRVGDQLLEINDQVLYGRSHQNASAIIKSAAARVRLLLLRWVCDGCHGNQDPASCALLPGQETLLEIHKGRSGLGLSIVGGTDTQLDAILIHEVYEEGAAARDGRLRAGDQILEVDGLDLRGSAHQEAIAALRRSGSRVRLTVRRDGRRRGDREEVLRVELQRRSGRGLGLSVAGKRRGSGVFVSQLVAGGAALLDGRLAQGDRILKVNGVEVAGKSREEVAAMLKCARGPVLLEVARLKGASQRSQVNNNNKNNHNIAILQYTIKCNILYIAGGRGSPLGHAPIFIAMIQADGAAARTRKLKVGDRLVSINGRPVDGLTHGEVVDILKNDTHLQLQVAADTNMSAIASQVENLTETDMPRLRSVSLQKGPSGLGFSIVGGFGSPHGDLPVYVKTVFSKGAAAEGSGGGRLRRGDQIVAVNGESLQGATHEQAVALLKRQRGTVVLDVLS</sequence>
<proteinExistence type="predicted"/>
<evidence type="ECO:0000313" key="2">
    <source>
        <dbReference type="Ensembl" id="ENSSFAP00005030540.1"/>
    </source>
</evidence>
<dbReference type="PANTHER" id="PTHR19964">
    <property type="entry name" value="MULTIPLE PDZ DOMAIN PROTEIN"/>
    <property type="match status" value="1"/>
</dbReference>
<protein>
    <recommendedName>
        <fullName evidence="1">PDZ domain-containing protein</fullName>
    </recommendedName>
</protein>
<dbReference type="Pfam" id="PF00595">
    <property type="entry name" value="PDZ"/>
    <property type="match status" value="5"/>
</dbReference>
<feature type="domain" description="PDZ" evidence="1">
    <location>
        <begin position="3"/>
        <end position="87"/>
    </location>
</feature>
<dbReference type="SUPFAM" id="SSF50156">
    <property type="entry name" value="PDZ domain-like"/>
    <property type="match status" value="5"/>
</dbReference>
<evidence type="ECO:0000259" key="1">
    <source>
        <dbReference type="PROSITE" id="PS50106"/>
    </source>
</evidence>
<reference evidence="2" key="3">
    <citation type="submission" date="2025-09" db="UniProtKB">
        <authorList>
            <consortium name="Ensembl"/>
        </authorList>
    </citation>
    <scope>IDENTIFICATION</scope>
</reference>
<organism evidence="2 3">
    <name type="scientific">Salarias fasciatus</name>
    <name type="common">Jewelled blenny</name>
    <name type="synonym">Blennius fasciatus</name>
    <dbReference type="NCBI Taxonomy" id="181472"/>
    <lineage>
        <taxon>Eukaryota</taxon>
        <taxon>Metazoa</taxon>
        <taxon>Chordata</taxon>
        <taxon>Craniata</taxon>
        <taxon>Vertebrata</taxon>
        <taxon>Euteleostomi</taxon>
        <taxon>Actinopterygii</taxon>
        <taxon>Neopterygii</taxon>
        <taxon>Teleostei</taxon>
        <taxon>Neoteleostei</taxon>
        <taxon>Acanthomorphata</taxon>
        <taxon>Ovalentaria</taxon>
        <taxon>Blenniimorphae</taxon>
        <taxon>Blenniiformes</taxon>
        <taxon>Blennioidei</taxon>
        <taxon>Blenniidae</taxon>
        <taxon>Salariinae</taxon>
        <taxon>Salarias</taxon>
    </lineage>
</organism>
<dbReference type="SMART" id="SM00228">
    <property type="entry name" value="PDZ"/>
    <property type="match status" value="5"/>
</dbReference>
<name>A0A672HNP3_SALFA</name>
<dbReference type="Ensembl" id="ENSSFAT00005031641.1">
    <property type="protein sequence ID" value="ENSSFAP00005030540.1"/>
    <property type="gene ID" value="ENSSFAG00005015503.1"/>
</dbReference>
<dbReference type="AlphaFoldDB" id="A0A672HNP3"/>
<dbReference type="OMA" id="PQCINIT"/>